<dbReference type="GeneID" id="85466335"/>
<dbReference type="RefSeq" id="XP_060440528.1">
    <property type="nucleotide sequence ID" value="XM_060581473.1"/>
</dbReference>
<reference evidence="1" key="1">
    <citation type="submission" date="2021-06" db="EMBL/GenBank/DDBJ databases">
        <title>Comparative genomics, transcriptomics and evolutionary studies reveal genomic signatures of adaptation to plant cell wall in hemibiotrophic fungi.</title>
        <authorList>
            <consortium name="DOE Joint Genome Institute"/>
            <person name="Baroncelli R."/>
            <person name="Diaz J.F."/>
            <person name="Benocci T."/>
            <person name="Peng M."/>
            <person name="Battaglia E."/>
            <person name="Haridas S."/>
            <person name="Andreopoulos W."/>
            <person name="Labutti K."/>
            <person name="Pangilinan J."/>
            <person name="Floch G.L."/>
            <person name="Makela M.R."/>
            <person name="Henrissat B."/>
            <person name="Grigoriev I.V."/>
            <person name="Crouch J.A."/>
            <person name="De Vries R.P."/>
            <person name="Sukno S.A."/>
            <person name="Thon M.R."/>
        </authorList>
    </citation>
    <scope>NUCLEOTIDE SEQUENCE</scope>
    <source>
        <strain evidence="1">CBS 102054</strain>
    </source>
</reference>
<name>A0AAI9ZH71_9PEZI</name>
<evidence type="ECO:0000313" key="1">
    <source>
        <dbReference type="EMBL" id="KAK1624533.1"/>
    </source>
</evidence>
<dbReference type="EMBL" id="JAHMHQ010000024">
    <property type="protein sequence ID" value="KAK1624533.1"/>
    <property type="molecule type" value="Genomic_DNA"/>
</dbReference>
<evidence type="ECO:0000313" key="2">
    <source>
        <dbReference type="Proteomes" id="UP001243989"/>
    </source>
</evidence>
<dbReference type="Proteomes" id="UP001243989">
    <property type="component" value="Unassembled WGS sequence"/>
</dbReference>
<comment type="caution">
    <text evidence="1">The sequence shown here is derived from an EMBL/GenBank/DDBJ whole genome shotgun (WGS) entry which is preliminary data.</text>
</comment>
<organism evidence="1 2">
    <name type="scientific">Colletotrichum phormii</name>
    <dbReference type="NCBI Taxonomy" id="359342"/>
    <lineage>
        <taxon>Eukaryota</taxon>
        <taxon>Fungi</taxon>
        <taxon>Dikarya</taxon>
        <taxon>Ascomycota</taxon>
        <taxon>Pezizomycotina</taxon>
        <taxon>Sordariomycetes</taxon>
        <taxon>Hypocreomycetidae</taxon>
        <taxon>Glomerellales</taxon>
        <taxon>Glomerellaceae</taxon>
        <taxon>Colletotrichum</taxon>
        <taxon>Colletotrichum acutatum species complex</taxon>
    </lineage>
</organism>
<protein>
    <submittedName>
        <fullName evidence="1">Uncharacterized protein</fullName>
    </submittedName>
</protein>
<dbReference type="AlphaFoldDB" id="A0AAI9ZH71"/>
<proteinExistence type="predicted"/>
<gene>
    <name evidence="1" type="ORF">BDP81DRAFT_110388</name>
</gene>
<accession>A0AAI9ZH71</accession>
<keyword evidence="2" id="KW-1185">Reference proteome</keyword>
<sequence>MSSESKSYVVDLIGDGQAATLDRLQEEKMEVWCRGPRVYPPPPRSHSHIPSVAVPVFAPRFTEVLDGLGLWCGWVETRRCCQLLWRRPMEASGTESTFPDLAGVGESPLPRSATGTACSTFRHRLWELRATFPRRTILPPPPPSLYADSSQLGDCHPVSLSIL</sequence>